<evidence type="ECO:0000256" key="1">
    <source>
        <dbReference type="SAM" id="MobiDB-lite"/>
    </source>
</evidence>
<evidence type="ECO:0000313" key="2">
    <source>
        <dbReference type="EMBL" id="OAT02655.1"/>
    </source>
</evidence>
<dbReference type="RefSeq" id="XP_045282382.1">
    <property type="nucleotide sequence ID" value="XM_045426783.1"/>
</dbReference>
<dbReference type="EMBL" id="EQ999982">
    <property type="protein sequence ID" value="OAT02655.1"/>
    <property type="molecule type" value="Genomic_DNA"/>
</dbReference>
<organism evidence="2 3">
    <name type="scientific">Ajellomyces dermatitidis (strain ER-3 / ATCC MYA-2586)</name>
    <name type="common">Blastomyces dermatitidis</name>
    <dbReference type="NCBI Taxonomy" id="559297"/>
    <lineage>
        <taxon>Eukaryota</taxon>
        <taxon>Fungi</taxon>
        <taxon>Dikarya</taxon>
        <taxon>Ascomycota</taxon>
        <taxon>Pezizomycotina</taxon>
        <taxon>Eurotiomycetes</taxon>
        <taxon>Eurotiomycetidae</taxon>
        <taxon>Onygenales</taxon>
        <taxon>Ajellomycetaceae</taxon>
        <taxon>Blastomyces</taxon>
    </lineage>
</organism>
<reference evidence="3" key="1">
    <citation type="journal article" date="2015" name="PLoS Genet.">
        <title>The dynamic genome and transcriptome of the human fungal pathogen Blastomyces and close relative Emmonsia.</title>
        <authorList>
            <person name="Munoz J.F."/>
            <person name="Gauthier G.M."/>
            <person name="Desjardins C.A."/>
            <person name="Gallo J.E."/>
            <person name="Holder J."/>
            <person name="Sullivan T.D."/>
            <person name="Marty A.J."/>
            <person name="Carmen J.C."/>
            <person name="Chen Z."/>
            <person name="Ding L."/>
            <person name="Gujja S."/>
            <person name="Magrini V."/>
            <person name="Misas E."/>
            <person name="Mitreva M."/>
            <person name="Priest M."/>
            <person name="Saif S."/>
            <person name="Whiston E.A."/>
            <person name="Young S."/>
            <person name="Zeng Q."/>
            <person name="Goldman W.E."/>
            <person name="Mardis E.R."/>
            <person name="Taylor J.W."/>
            <person name="McEwen J.G."/>
            <person name="Clay O.K."/>
            <person name="Klein B.S."/>
            <person name="Cuomo C.A."/>
        </authorList>
    </citation>
    <scope>NUCLEOTIDE SEQUENCE [LARGE SCALE GENOMIC DNA]</scope>
    <source>
        <strain evidence="3">ER-3 / ATCC MYA-2586</strain>
    </source>
</reference>
<name>A0ABX2VZT6_AJEDR</name>
<accession>A0ABX2VZT6</accession>
<proteinExistence type="predicted"/>
<protein>
    <submittedName>
        <fullName evidence="2">Uncharacterized protein</fullName>
    </submittedName>
</protein>
<gene>
    <name evidence="2" type="ORF">BDCG_17703</name>
</gene>
<feature type="region of interest" description="Disordered" evidence="1">
    <location>
        <begin position="1"/>
        <end position="22"/>
    </location>
</feature>
<keyword evidence="3" id="KW-1185">Reference proteome</keyword>
<sequence>MNTDTPAGRRNDTSLQGTATTTTAVREAEEGVTMGVMLPRLIDTISTFNLAFLTVTEAAAASQRHLLTRKHQNKPSTVLQE</sequence>
<evidence type="ECO:0000313" key="3">
    <source>
        <dbReference type="Proteomes" id="UP000002039"/>
    </source>
</evidence>
<dbReference type="Proteomes" id="UP000002039">
    <property type="component" value="Unassembled WGS sequence"/>
</dbReference>
<dbReference type="GeneID" id="69032595"/>